<dbReference type="AlphaFoldDB" id="U3GTE0"/>
<dbReference type="STRING" id="1348662.CARG_02120"/>
<evidence type="ECO:0000256" key="1">
    <source>
        <dbReference type="SAM" id="SignalP"/>
    </source>
</evidence>
<sequence>MPSFSLRPAITVLGACLLVSLPATSAFADEAPADAASPIIPNNTANTVVNTDAAVAAGTVVETALPSNFFTATPVDALFNDINRQVGQQVADANAQLKAATEQFNAQFGTQVVAPSIQAPVLPVAEPAKLNGPDYTWTTDPHAQLMAMKPGAVLHRVEGSMFHAPDIPQESLDAEAQGYSLYGPGTPIYVGEKGFCTLAFAGYDAAGNKVGVTAAHCGQVGEKVLSADSYNLGPSGQIVARVPEKDYALIRFDDNAKITGTYNGVHVSEVGGAPLAPGEVVAKHGVATGTTYGVSLSNAEGLNISQLCAMNGDSGAPLLQGSKVVGMVSGGLIPGAPCTTPWQGPLFSPTLSTRIDRVVADLDARQGIGAGFTPAA</sequence>
<dbReference type="GO" id="GO:0004252">
    <property type="term" value="F:serine-type endopeptidase activity"/>
    <property type="evidence" value="ECO:0007669"/>
    <property type="project" value="InterPro"/>
</dbReference>
<dbReference type="Gene3D" id="2.40.10.10">
    <property type="entry name" value="Trypsin-like serine proteases"/>
    <property type="match status" value="2"/>
</dbReference>
<gene>
    <name evidence="2" type="ORF">CARG_02120</name>
</gene>
<dbReference type="SUPFAM" id="SSF50494">
    <property type="entry name" value="Trypsin-like serine proteases"/>
    <property type="match status" value="1"/>
</dbReference>
<dbReference type="InterPro" id="IPR043504">
    <property type="entry name" value="Peptidase_S1_PA_chymotrypsin"/>
</dbReference>
<dbReference type="PATRIC" id="fig|1348662.3.peg.420"/>
<proteinExistence type="predicted"/>
<dbReference type="KEGG" id="caz:CARG_02120"/>
<dbReference type="InterPro" id="IPR009003">
    <property type="entry name" value="Peptidase_S1_PA"/>
</dbReference>
<feature type="chain" id="PRO_5004643162" description="Peptidase S1 domain-containing protein" evidence="1">
    <location>
        <begin position="29"/>
        <end position="376"/>
    </location>
</feature>
<reference evidence="2 3" key="1">
    <citation type="journal article" date="2013" name="Genome Announc.">
        <title>Whole-Genome Sequence of the Clinical Strain Corynebacterium argentoratense DSM 44202, Isolated from a Human Throat Specimen.</title>
        <authorList>
            <person name="Bomholt C."/>
            <person name="Glaub A."/>
            <person name="Gravermann K."/>
            <person name="Albersmeier A."/>
            <person name="Brinkrolf K."/>
            <person name="Ruckert C."/>
            <person name="Tauch A."/>
        </authorList>
    </citation>
    <scope>NUCLEOTIDE SEQUENCE [LARGE SCALE GENOMIC DNA]</scope>
    <source>
        <strain evidence="2">DSM 44202</strain>
    </source>
</reference>
<feature type="signal peptide" evidence="1">
    <location>
        <begin position="1"/>
        <end position="28"/>
    </location>
</feature>
<evidence type="ECO:0008006" key="4">
    <source>
        <dbReference type="Google" id="ProtNLM"/>
    </source>
</evidence>
<dbReference type="CDD" id="cd21112">
    <property type="entry name" value="alphaLP-like"/>
    <property type="match status" value="1"/>
</dbReference>
<dbReference type="PROSITE" id="PS00134">
    <property type="entry name" value="TRYPSIN_HIS"/>
    <property type="match status" value="1"/>
</dbReference>
<dbReference type="InterPro" id="IPR018114">
    <property type="entry name" value="TRYPSIN_HIS"/>
</dbReference>
<evidence type="ECO:0000313" key="3">
    <source>
        <dbReference type="Proteomes" id="UP000016943"/>
    </source>
</evidence>
<dbReference type="GO" id="GO:0006508">
    <property type="term" value="P:proteolysis"/>
    <property type="evidence" value="ECO:0007669"/>
    <property type="project" value="InterPro"/>
</dbReference>
<protein>
    <recommendedName>
        <fullName evidence="4">Peptidase S1 domain-containing protein</fullName>
    </recommendedName>
</protein>
<dbReference type="MEROPS" id="S01.B82"/>
<dbReference type="eggNOG" id="COG5640">
    <property type="taxonomic scope" value="Bacteria"/>
</dbReference>
<keyword evidence="1" id="KW-0732">Signal</keyword>
<evidence type="ECO:0000313" key="2">
    <source>
        <dbReference type="EMBL" id="AGU14589.1"/>
    </source>
</evidence>
<organism evidence="2 3">
    <name type="scientific">Corynebacterium argentoratense DSM 44202</name>
    <dbReference type="NCBI Taxonomy" id="1348662"/>
    <lineage>
        <taxon>Bacteria</taxon>
        <taxon>Bacillati</taxon>
        <taxon>Actinomycetota</taxon>
        <taxon>Actinomycetes</taxon>
        <taxon>Mycobacteriales</taxon>
        <taxon>Corynebacteriaceae</taxon>
        <taxon>Corynebacterium</taxon>
    </lineage>
</organism>
<keyword evidence="3" id="KW-1185">Reference proteome</keyword>
<name>U3GTE0_9CORY</name>
<dbReference type="OrthoDB" id="4536940at2"/>
<dbReference type="EMBL" id="CP006365">
    <property type="protein sequence ID" value="AGU14589.1"/>
    <property type="molecule type" value="Genomic_DNA"/>
</dbReference>
<dbReference type="RefSeq" id="WP_020975731.1">
    <property type="nucleotide sequence ID" value="NC_022198.1"/>
</dbReference>
<dbReference type="GeneID" id="78249286"/>
<accession>U3GTE0</accession>
<dbReference type="HOGENOM" id="CLU_035026_0_0_11"/>
<dbReference type="Proteomes" id="UP000016943">
    <property type="component" value="Chromosome"/>
</dbReference>